<evidence type="ECO:0000256" key="2">
    <source>
        <dbReference type="ARBA" id="ARBA00022692"/>
    </source>
</evidence>
<dbReference type="InterPro" id="IPR056739">
    <property type="entry name" value="NfeD_membrane"/>
</dbReference>
<dbReference type="InterPro" id="IPR012340">
    <property type="entry name" value="NA-bd_OB-fold"/>
</dbReference>
<evidence type="ECO:0000259" key="7">
    <source>
        <dbReference type="Pfam" id="PF24961"/>
    </source>
</evidence>
<organism evidence="9 10">
    <name type="scientific">Candidatus Thermoflexus japonica</name>
    <dbReference type="NCBI Taxonomy" id="2035417"/>
    <lineage>
        <taxon>Bacteria</taxon>
        <taxon>Bacillati</taxon>
        <taxon>Chloroflexota</taxon>
        <taxon>Thermoflexia</taxon>
        <taxon>Thermoflexales</taxon>
        <taxon>Thermoflexaceae</taxon>
        <taxon>Thermoflexus</taxon>
    </lineage>
</organism>
<feature type="domain" description="NfeD integral membrane" evidence="7">
    <location>
        <begin position="253"/>
        <end position="374"/>
    </location>
</feature>
<name>A0A2H5Y5F9_9CHLR</name>
<dbReference type="PANTHER" id="PTHR33507:SF4">
    <property type="entry name" value="NODULATION COMPETITIVENESS PROTEIN NFED"/>
    <property type="match status" value="1"/>
</dbReference>
<dbReference type="InterPro" id="IPR052165">
    <property type="entry name" value="Membrane_assoc_protease"/>
</dbReference>
<dbReference type="PANTHER" id="PTHR33507">
    <property type="entry name" value="INNER MEMBRANE PROTEIN YBBJ"/>
    <property type="match status" value="1"/>
</dbReference>
<evidence type="ECO:0000256" key="5">
    <source>
        <dbReference type="SAM" id="Phobius"/>
    </source>
</evidence>
<feature type="domain" description="NfeD1b N-terminal" evidence="8">
    <location>
        <begin position="44"/>
        <end position="210"/>
    </location>
</feature>
<dbReference type="InterPro" id="IPR056738">
    <property type="entry name" value="NfeD1b_N"/>
</dbReference>
<evidence type="ECO:0000259" key="6">
    <source>
        <dbReference type="Pfam" id="PF01957"/>
    </source>
</evidence>
<evidence type="ECO:0000256" key="1">
    <source>
        <dbReference type="ARBA" id="ARBA00004141"/>
    </source>
</evidence>
<feature type="domain" description="NfeD-like C-terminal" evidence="6">
    <location>
        <begin position="387"/>
        <end position="443"/>
    </location>
</feature>
<evidence type="ECO:0000313" key="10">
    <source>
        <dbReference type="Proteomes" id="UP000236642"/>
    </source>
</evidence>
<feature type="transmembrane region" description="Helical" evidence="5">
    <location>
        <begin position="275"/>
        <end position="294"/>
    </location>
</feature>
<dbReference type="Pfam" id="PF25145">
    <property type="entry name" value="NfeD1b_N"/>
    <property type="match status" value="1"/>
</dbReference>
<dbReference type="Gene3D" id="2.40.50.140">
    <property type="entry name" value="Nucleic acid-binding proteins"/>
    <property type="match status" value="1"/>
</dbReference>
<gene>
    <name evidence="9" type="ORF">HRbin22_00928</name>
</gene>
<dbReference type="GO" id="GO:0016020">
    <property type="term" value="C:membrane"/>
    <property type="evidence" value="ECO:0007669"/>
    <property type="project" value="UniProtKB-SubCell"/>
</dbReference>
<dbReference type="InterPro" id="IPR002810">
    <property type="entry name" value="NfeD-like_C"/>
</dbReference>
<comment type="subcellular location">
    <subcellularLocation>
        <location evidence="1">Membrane</location>
        <topology evidence="1">Multi-pass membrane protein</topology>
    </subcellularLocation>
</comment>
<feature type="transmembrane region" description="Helical" evidence="5">
    <location>
        <begin position="300"/>
        <end position="317"/>
    </location>
</feature>
<sequence length="463" mass="48831">MRLPFVRDGKGVTMRRILWLGWILWLVAWGGWAQETSTRRVLWLRVEGALTPVVADYLRRGIQTAQDQGAEAIVLQLNTPGGEVNLTLRLVSMIRESPVPVIVYVAPRGAIAGSAGTLVTLAGHLAWMAPETAIGAASPVGGQGEELPQTLSQKVKEILKAQVRSLAERRGPDAVQLAEAAVESAKAVSAREALTAGLIDGIAENPEDLLRQLDGRTVSVQGRPRTLRTLGAAIVPLPMNIVEEILHRLVDPNIALILLAIGVQAILIELSNPGGWVAGFIGVVCLLLAAYGIGVLPVNWLGLLLIAVAIVLFILDVKAPTHGALTAVGTATFIAGALVLFAPVARSPFPPLSPWVAGGTGLAMAGFFGFIVAKALQAQRRPSVMGVEALIGRLGEARTDLNPIGMVHVAGELWTAESETGMIAAGTPVQVVGVEGLRLRVRKWMPSPGPSTSATPSEYQGNR</sequence>
<dbReference type="SUPFAM" id="SSF141322">
    <property type="entry name" value="NfeD domain-like"/>
    <property type="match status" value="1"/>
</dbReference>
<dbReference type="Pfam" id="PF01957">
    <property type="entry name" value="NfeD"/>
    <property type="match status" value="1"/>
</dbReference>
<evidence type="ECO:0000259" key="8">
    <source>
        <dbReference type="Pfam" id="PF25145"/>
    </source>
</evidence>
<dbReference type="InterPro" id="IPR029045">
    <property type="entry name" value="ClpP/crotonase-like_dom_sf"/>
</dbReference>
<protein>
    <submittedName>
        <fullName evidence="9">Uncharacterized protein</fullName>
    </submittedName>
</protein>
<proteinExistence type="predicted"/>
<keyword evidence="3 5" id="KW-1133">Transmembrane helix</keyword>
<dbReference type="CDD" id="cd07020">
    <property type="entry name" value="Clp_protease_NfeD_1"/>
    <property type="match status" value="1"/>
</dbReference>
<dbReference type="EMBL" id="BEHY01000015">
    <property type="protein sequence ID" value="GBD08687.1"/>
    <property type="molecule type" value="Genomic_DNA"/>
</dbReference>
<dbReference type="AlphaFoldDB" id="A0A2H5Y5F9"/>
<keyword evidence="4 5" id="KW-0472">Membrane</keyword>
<dbReference type="Gene3D" id="3.90.226.10">
    <property type="entry name" value="2-enoyl-CoA Hydratase, Chain A, domain 1"/>
    <property type="match status" value="1"/>
</dbReference>
<evidence type="ECO:0000256" key="4">
    <source>
        <dbReference type="ARBA" id="ARBA00023136"/>
    </source>
</evidence>
<feature type="transmembrane region" description="Helical" evidence="5">
    <location>
        <begin position="324"/>
        <end position="343"/>
    </location>
</feature>
<feature type="transmembrane region" description="Helical" evidence="5">
    <location>
        <begin position="355"/>
        <end position="376"/>
    </location>
</feature>
<keyword evidence="2 5" id="KW-0812">Transmembrane</keyword>
<dbReference type="Pfam" id="PF24961">
    <property type="entry name" value="NfeD_membrane"/>
    <property type="match status" value="1"/>
</dbReference>
<comment type="caution">
    <text evidence="9">The sequence shown here is derived from an EMBL/GenBank/DDBJ whole genome shotgun (WGS) entry which is preliminary data.</text>
</comment>
<reference evidence="10" key="1">
    <citation type="submission" date="2017-09" db="EMBL/GenBank/DDBJ databases">
        <title>Metaegenomics of thermophilic ammonia-oxidizing enrichment culture.</title>
        <authorList>
            <person name="Kato S."/>
            <person name="Suzuki K."/>
        </authorList>
    </citation>
    <scope>NUCLEOTIDE SEQUENCE [LARGE SCALE GENOMIC DNA]</scope>
</reference>
<dbReference type="Proteomes" id="UP000236642">
    <property type="component" value="Unassembled WGS sequence"/>
</dbReference>
<evidence type="ECO:0000313" key="9">
    <source>
        <dbReference type="EMBL" id="GBD08687.1"/>
    </source>
</evidence>
<dbReference type="SUPFAM" id="SSF52096">
    <property type="entry name" value="ClpP/crotonase"/>
    <property type="match status" value="1"/>
</dbReference>
<accession>A0A2H5Y5F9</accession>
<feature type="transmembrane region" description="Helical" evidence="5">
    <location>
        <begin position="249"/>
        <end position="268"/>
    </location>
</feature>
<evidence type="ECO:0000256" key="3">
    <source>
        <dbReference type="ARBA" id="ARBA00022989"/>
    </source>
</evidence>